<dbReference type="HOGENOM" id="CLU_173913_1_2_9"/>
<proteinExistence type="predicted"/>
<dbReference type="PATRIC" id="fig|86416.3.peg.3152"/>
<gene>
    <name evidence="1" type="ORF">Clopa_3164</name>
</gene>
<accession>R4K5Y6</accession>
<keyword evidence="2" id="KW-1185">Reference proteome</keyword>
<sequence length="55" mass="6543">MSSFYRVEDITKILDISTSKAYKIIQQLNKELKDKGYVTIAGRIPIKYFKEKYYC</sequence>
<dbReference type="AlphaFoldDB" id="R4K5Y6"/>
<evidence type="ECO:0000313" key="2">
    <source>
        <dbReference type="Proteomes" id="UP000013523"/>
    </source>
</evidence>
<reference evidence="1 2" key="1">
    <citation type="submission" date="2012-01" db="EMBL/GenBank/DDBJ databases">
        <title>Complete sequence of chromosome of Clostridium pasteurianum BC1.</title>
        <authorList>
            <consortium name="US DOE Joint Genome Institute"/>
            <person name="Lucas S."/>
            <person name="Han J."/>
            <person name="Lapidus A."/>
            <person name="Cheng J.-F."/>
            <person name="Goodwin L."/>
            <person name="Pitluck S."/>
            <person name="Peters L."/>
            <person name="Mikhailova N."/>
            <person name="Teshima H."/>
            <person name="Detter J.C."/>
            <person name="Han C."/>
            <person name="Tapia R."/>
            <person name="Land M."/>
            <person name="Hauser L."/>
            <person name="Kyrpides N."/>
            <person name="Ivanova N."/>
            <person name="Pagani I."/>
            <person name="Dunn J."/>
            <person name="Taghavi S."/>
            <person name="Francis A."/>
            <person name="van der Lelie D."/>
            <person name="Woyke T."/>
        </authorList>
    </citation>
    <scope>NUCLEOTIDE SEQUENCE [LARGE SCALE GENOMIC DNA]</scope>
    <source>
        <strain evidence="1 2">BC1</strain>
    </source>
</reference>
<dbReference type="KEGG" id="cpas:Clopa_3164"/>
<dbReference type="EMBL" id="CP003261">
    <property type="protein sequence ID" value="AGK97978.1"/>
    <property type="molecule type" value="Genomic_DNA"/>
</dbReference>
<dbReference type="Proteomes" id="UP000013523">
    <property type="component" value="Chromosome"/>
</dbReference>
<dbReference type="STRING" id="86416.Clopa_3164"/>
<dbReference type="RefSeq" id="WP_015616266.1">
    <property type="nucleotide sequence ID" value="NC_021182.1"/>
</dbReference>
<name>R4K5Y6_CLOPA</name>
<dbReference type="eggNOG" id="ENOG50330IM">
    <property type="taxonomic scope" value="Bacteria"/>
</dbReference>
<evidence type="ECO:0000313" key="1">
    <source>
        <dbReference type="EMBL" id="AGK97978.1"/>
    </source>
</evidence>
<dbReference type="OrthoDB" id="3174733at2"/>
<protein>
    <submittedName>
        <fullName evidence="1">Sugar-specific transcriptional regulator TrmB</fullName>
    </submittedName>
</protein>
<organism evidence="1 2">
    <name type="scientific">Clostridium pasteurianum BC1</name>
    <dbReference type="NCBI Taxonomy" id="86416"/>
    <lineage>
        <taxon>Bacteria</taxon>
        <taxon>Bacillati</taxon>
        <taxon>Bacillota</taxon>
        <taxon>Clostridia</taxon>
        <taxon>Eubacteriales</taxon>
        <taxon>Clostridiaceae</taxon>
        <taxon>Clostridium</taxon>
    </lineage>
</organism>